<dbReference type="InterPro" id="IPR036259">
    <property type="entry name" value="MFS_trans_sf"/>
</dbReference>
<keyword evidence="2" id="KW-1133">Transmembrane helix</keyword>
<dbReference type="Proteomes" id="UP000887574">
    <property type="component" value="Unplaced"/>
</dbReference>
<dbReference type="Gene3D" id="1.20.1250.20">
    <property type="entry name" value="MFS general substrate transporter like domains"/>
    <property type="match status" value="1"/>
</dbReference>
<organism evidence="3 4">
    <name type="scientific">Ditylenchus dipsaci</name>
    <dbReference type="NCBI Taxonomy" id="166011"/>
    <lineage>
        <taxon>Eukaryota</taxon>
        <taxon>Metazoa</taxon>
        <taxon>Ecdysozoa</taxon>
        <taxon>Nematoda</taxon>
        <taxon>Chromadorea</taxon>
        <taxon>Rhabditida</taxon>
        <taxon>Tylenchina</taxon>
        <taxon>Tylenchomorpha</taxon>
        <taxon>Sphaerularioidea</taxon>
        <taxon>Anguinidae</taxon>
        <taxon>Anguininae</taxon>
        <taxon>Ditylenchus</taxon>
    </lineage>
</organism>
<keyword evidence="2" id="KW-0472">Membrane</keyword>
<keyword evidence="2" id="KW-0812">Transmembrane</keyword>
<feature type="transmembrane region" description="Helical" evidence="2">
    <location>
        <begin position="24"/>
        <end position="42"/>
    </location>
</feature>
<feature type="region of interest" description="Disordered" evidence="1">
    <location>
        <begin position="103"/>
        <end position="131"/>
    </location>
</feature>
<evidence type="ECO:0000256" key="2">
    <source>
        <dbReference type="SAM" id="Phobius"/>
    </source>
</evidence>
<dbReference type="WBParaSite" id="jg8249">
    <property type="protein sequence ID" value="jg8249"/>
    <property type="gene ID" value="jg8249"/>
</dbReference>
<reference evidence="4" key="1">
    <citation type="submission" date="2022-11" db="UniProtKB">
        <authorList>
            <consortium name="WormBaseParasite"/>
        </authorList>
    </citation>
    <scope>IDENTIFICATION</scope>
</reference>
<evidence type="ECO:0000313" key="4">
    <source>
        <dbReference type="WBParaSite" id="jg8249"/>
    </source>
</evidence>
<evidence type="ECO:0000256" key="1">
    <source>
        <dbReference type="SAM" id="MobiDB-lite"/>
    </source>
</evidence>
<dbReference type="AlphaFoldDB" id="A0A915EM42"/>
<protein>
    <submittedName>
        <fullName evidence="4">Uncharacterized protein</fullName>
    </submittedName>
</protein>
<keyword evidence="3" id="KW-1185">Reference proteome</keyword>
<name>A0A915EM42_9BILA</name>
<feature type="compositionally biased region" description="Basic and acidic residues" evidence="1">
    <location>
        <begin position="120"/>
        <end position="131"/>
    </location>
</feature>
<feature type="transmembrane region" description="Helical" evidence="2">
    <location>
        <begin position="71"/>
        <end position="91"/>
    </location>
</feature>
<accession>A0A915EM42</accession>
<proteinExistence type="predicted"/>
<sequence length="131" mass="14723">MSLSMMVSVVTKARSINPLSKTFVRIYLFFHFVVVQQMFLVLQSIEIKNREVVHKVLPRFNHKVKVAGKKAMIIPFATLGILAAIMALLFLPETKGLALQETIEEAEGTSGQHELQPLHSDVKDGEHVKNK</sequence>
<evidence type="ECO:0000313" key="3">
    <source>
        <dbReference type="Proteomes" id="UP000887574"/>
    </source>
</evidence>